<dbReference type="GO" id="GO:0016811">
    <property type="term" value="F:hydrolase activity, acting on carbon-nitrogen (but not peptide) bonds, in linear amides"/>
    <property type="evidence" value="ECO:0007669"/>
    <property type="project" value="TreeGrafter"/>
</dbReference>
<evidence type="ECO:0000313" key="4">
    <source>
        <dbReference type="EMBL" id="MBB5070624.1"/>
    </source>
</evidence>
<protein>
    <submittedName>
        <fullName evidence="4">Putative amidohydrolase</fullName>
    </submittedName>
</protein>
<dbReference type="PANTHER" id="PTHR43674:SF16">
    <property type="entry name" value="CARBON-NITROGEN FAMILY, PUTATIVE (AFU_ORTHOLOGUE AFUA_5G02350)-RELATED"/>
    <property type="match status" value="1"/>
</dbReference>
<name>A0A840NGA9_9PSEU</name>
<dbReference type="InterPro" id="IPR036526">
    <property type="entry name" value="C-N_Hydrolase_sf"/>
</dbReference>
<evidence type="ECO:0000313" key="5">
    <source>
        <dbReference type="Proteomes" id="UP000580474"/>
    </source>
</evidence>
<organism evidence="4 5">
    <name type="scientific">Saccharopolyspora gloriosae</name>
    <dbReference type="NCBI Taxonomy" id="455344"/>
    <lineage>
        <taxon>Bacteria</taxon>
        <taxon>Bacillati</taxon>
        <taxon>Actinomycetota</taxon>
        <taxon>Actinomycetes</taxon>
        <taxon>Pseudonocardiales</taxon>
        <taxon>Pseudonocardiaceae</taxon>
        <taxon>Saccharopolyspora</taxon>
    </lineage>
</organism>
<evidence type="ECO:0000259" key="3">
    <source>
        <dbReference type="PROSITE" id="PS50263"/>
    </source>
</evidence>
<dbReference type="SUPFAM" id="SSF56317">
    <property type="entry name" value="Carbon-nitrogen hydrolase"/>
    <property type="match status" value="1"/>
</dbReference>
<dbReference type="CDD" id="cd07197">
    <property type="entry name" value="nitrilase"/>
    <property type="match status" value="1"/>
</dbReference>
<comment type="caution">
    <text evidence="4">The sequence shown here is derived from an EMBL/GenBank/DDBJ whole genome shotgun (WGS) entry which is preliminary data.</text>
</comment>
<feature type="region of interest" description="Disordered" evidence="2">
    <location>
        <begin position="287"/>
        <end position="308"/>
    </location>
</feature>
<evidence type="ECO:0000256" key="1">
    <source>
        <dbReference type="ARBA" id="ARBA00022801"/>
    </source>
</evidence>
<keyword evidence="5" id="KW-1185">Reference proteome</keyword>
<gene>
    <name evidence="4" type="ORF">BJ969_003712</name>
</gene>
<proteinExistence type="predicted"/>
<dbReference type="InterPro" id="IPR050345">
    <property type="entry name" value="Aliph_Amidase/BUP"/>
</dbReference>
<dbReference type="InterPro" id="IPR003010">
    <property type="entry name" value="C-N_Hydrolase"/>
</dbReference>
<dbReference type="PROSITE" id="PS50263">
    <property type="entry name" value="CN_HYDROLASE"/>
    <property type="match status" value="1"/>
</dbReference>
<reference evidence="4 5" key="1">
    <citation type="submission" date="2020-08" db="EMBL/GenBank/DDBJ databases">
        <title>Sequencing the genomes of 1000 actinobacteria strains.</title>
        <authorList>
            <person name="Klenk H.-P."/>
        </authorList>
    </citation>
    <scope>NUCLEOTIDE SEQUENCE [LARGE SCALE GENOMIC DNA]</scope>
    <source>
        <strain evidence="4 5">DSM 45582</strain>
    </source>
</reference>
<dbReference type="Gene3D" id="3.60.110.10">
    <property type="entry name" value="Carbon-nitrogen hydrolase"/>
    <property type="match status" value="1"/>
</dbReference>
<feature type="compositionally biased region" description="Basic and acidic residues" evidence="2">
    <location>
        <begin position="298"/>
        <end position="308"/>
    </location>
</feature>
<sequence length="308" mass="33413">MVAISVATCQFAVSGDVSANLRNVVEQLRVAKRRGAHVAHFPEGALSGYAGCDFDSFDGFDWAGLRSATLRVLELARELGIWVVLGSAHRLGDGLAPHNSLYVIDDRGRLVDRYDKRFCSGDAEGRTGDLAHYSPGDHASTWEIGGVPCGALICYDYRFPELHREYAKRGVRLLFHSFHTGNATPERLAAIGAAIGPEHERLNPAATFTYPGITMPAAMTAVAASDHVWISCPNSSAPESSWPAFFVRADGVHVGRLRRGEPGVLLSTVDTEEDLYDSTGPWRHNALTGHLHSGTPVDHPRSTDRTSL</sequence>
<accession>A0A840NGA9</accession>
<dbReference type="AlphaFoldDB" id="A0A840NGA9"/>
<dbReference type="Proteomes" id="UP000580474">
    <property type="component" value="Unassembled WGS sequence"/>
</dbReference>
<dbReference type="RefSeq" id="WP_221315874.1">
    <property type="nucleotide sequence ID" value="NZ_JACHIV010000001.1"/>
</dbReference>
<keyword evidence="1 4" id="KW-0378">Hydrolase</keyword>
<dbReference type="EMBL" id="JACHIV010000001">
    <property type="protein sequence ID" value="MBB5070624.1"/>
    <property type="molecule type" value="Genomic_DNA"/>
</dbReference>
<dbReference type="Pfam" id="PF00795">
    <property type="entry name" value="CN_hydrolase"/>
    <property type="match status" value="1"/>
</dbReference>
<dbReference type="PANTHER" id="PTHR43674">
    <property type="entry name" value="NITRILASE C965.09-RELATED"/>
    <property type="match status" value="1"/>
</dbReference>
<feature type="domain" description="CN hydrolase" evidence="3">
    <location>
        <begin position="4"/>
        <end position="271"/>
    </location>
</feature>
<evidence type="ECO:0000256" key="2">
    <source>
        <dbReference type="SAM" id="MobiDB-lite"/>
    </source>
</evidence>